<dbReference type="PROSITE" id="PS00775">
    <property type="entry name" value="GLYCOSYL_HYDROL_F3"/>
    <property type="match status" value="1"/>
</dbReference>
<proteinExistence type="inferred from homology"/>
<organism evidence="11 12">
    <name type="scientific">Compostibacter hankyongensis</name>
    <dbReference type="NCBI Taxonomy" id="1007089"/>
    <lineage>
        <taxon>Bacteria</taxon>
        <taxon>Pseudomonadati</taxon>
        <taxon>Bacteroidota</taxon>
        <taxon>Chitinophagia</taxon>
        <taxon>Chitinophagales</taxon>
        <taxon>Chitinophagaceae</taxon>
        <taxon>Compostibacter</taxon>
    </lineage>
</organism>
<evidence type="ECO:0000313" key="12">
    <source>
        <dbReference type="Proteomes" id="UP001501207"/>
    </source>
</evidence>
<feature type="region of interest" description="Disordered" evidence="7">
    <location>
        <begin position="890"/>
        <end position="910"/>
    </location>
</feature>
<feature type="region of interest" description="Disordered" evidence="7">
    <location>
        <begin position="1"/>
        <end position="25"/>
    </location>
</feature>
<evidence type="ECO:0000256" key="7">
    <source>
        <dbReference type="SAM" id="MobiDB-lite"/>
    </source>
</evidence>
<dbReference type="InterPro" id="IPR001466">
    <property type="entry name" value="Beta-lactam-related"/>
</dbReference>
<accession>A0ABP8G0I9</accession>
<dbReference type="Gene3D" id="3.20.20.300">
    <property type="entry name" value="Glycoside hydrolase, family 3, N-terminal domain"/>
    <property type="match status" value="1"/>
</dbReference>
<dbReference type="Pfam" id="PF00933">
    <property type="entry name" value="Glyco_hydro_3"/>
    <property type="match status" value="1"/>
</dbReference>
<keyword evidence="12" id="KW-1185">Reference proteome</keyword>
<dbReference type="InterPro" id="IPR017853">
    <property type="entry name" value="GH"/>
</dbReference>
<evidence type="ECO:0000256" key="2">
    <source>
        <dbReference type="ARBA" id="ARBA00005336"/>
    </source>
</evidence>
<keyword evidence="4 6" id="KW-0378">Hydrolase</keyword>
<dbReference type="Proteomes" id="UP001501207">
    <property type="component" value="Unassembled WGS sequence"/>
</dbReference>
<dbReference type="PANTHER" id="PTHR30480">
    <property type="entry name" value="BETA-HEXOSAMINIDASE-RELATED"/>
    <property type="match status" value="1"/>
</dbReference>
<dbReference type="Gene3D" id="3.40.50.1700">
    <property type="entry name" value="Glycoside hydrolase family 3 C-terminal domain"/>
    <property type="match status" value="1"/>
</dbReference>
<evidence type="ECO:0000259" key="9">
    <source>
        <dbReference type="Pfam" id="PF00933"/>
    </source>
</evidence>
<dbReference type="SUPFAM" id="SSF56601">
    <property type="entry name" value="beta-lactamase/transpeptidase-like"/>
    <property type="match status" value="1"/>
</dbReference>
<dbReference type="PANTHER" id="PTHR30480:SF13">
    <property type="entry name" value="BETA-HEXOSAMINIDASE"/>
    <property type="match status" value="1"/>
</dbReference>
<dbReference type="Gene3D" id="3.40.710.10">
    <property type="entry name" value="DD-peptidase/beta-lactamase superfamily"/>
    <property type="match status" value="1"/>
</dbReference>
<evidence type="ECO:0000256" key="5">
    <source>
        <dbReference type="ARBA" id="ARBA00023295"/>
    </source>
</evidence>
<dbReference type="EMBL" id="BAABFN010000006">
    <property type="protein sequence ID" value="GAA4314857.1"/>
    <property type="molecule type" value="Genomic_DNA"/>
</dbReference>
<feature type="domain" description="Glycoside hydrolase family 3 N-terminal" evidence="9">
    <location>
        <begin position="43"/>
        <end position="356"/>
    </location>
</feature>
<dbReference type="GO" id="GO:0016787">
    <property type="term" value="F:hydrolase activity"/>
    <property type="evidence" value="ECO:0007669"/>
    <property type="project" value="UniProtKB-KW"/>
</dbReference>
<dbReference type="SUPFAM" id="SSF51445">
    <property type="entry name" value="(Trans)glycosidases"/>
    <property type="match status" value="1"/>
</dbReference>
<dbReference type="InterPro" id="IPR050226">
    <property type="entry name" value="NagZ_Beta-hexosaminidase"/>
</dbReference>
<evidence type="ECO:0000256" key="1">
    <source>
        <dbReference type="ARBA" id="ARBA00001231"/>
    </source>
</evidence>
<sequence length="973" mass="107631">MGSAAQGQQPAARSSAVNPGKEPAASSAARHWADSVFRTLSPEQRIAQLIFVRAYSNQGAAHVREVTRLVRDKHVGGLVFFQGGPVRQASLTNYYQRLAKVPLFVSIDGEWGLGMRLDSVISFPRQLQLGAVQDSSLIYRMGVAVGEQCRRMGIQINFAPVVDINNNPENPVINDRSFGENKYRVARWGIQYMQGMQRMGILACAKHFPGHGDTNTDSHKALPTINKSMAQLHALELYPFQQMVRAGVAAVMVAHLDIPAIDKRPHRPTSLSYKNVTGLLKGELGFTGIVFTDALGMQGVAGYFTHGQASVEALRAGNDALLLPQDVDESITAVRAAIGKGILRQSEIDARVKKILMAKYAAGLSQWEPVETAHLVEDLNSHTAALKDSLCRASFTALRNENNMLPLRAEKKEKLACLIIGTAGNHPLVQELKKYRSVDAYYFSGGTYAAGAALADRLKKGYDRVIVAVTGYSRYPAHNYGISQPEVQLVKQLTQEMPSVAVAFGNPYAIRNFCEAPALLAAYEDDATMSRIAASVIFGKTDPRGRLPVTVCPGLPSGKGLTDFASYRGYLPYVPPEKLGMNPALLKEVDSIARDGIARGAYPGCVILGVRDGRIFYQKAFGTFSYTDKRPMTTETVFDLASVTKICATTLSCMRLYDEGALRLDKTLGDYLPWLRGTDKARLTIKNVMLHQAGFIPDFPYRELLLTDDRQPNTDIFHTVRDSAYSVRVAENMYMRKDYEDTLKAEIRDSKLNHRPGYVYSDIDFQLMGYIVEEITGLRLDEYVRKTFYGPIGMISTGFLPRERYPPDEIAPTECEKEFRMQCLRGDVHDPRAAMFGGVAGHAGLFSTAYDLGMLMQMLLNGGSWNGRQYIKPGTIKLFTDYSTSLSRRGIGFDKPEKDRSGDPSPYPSAKCSDQTFGHTGYTGTCVWVDPQYRFTYVFLSNRVNPDGGANLKLSHMDIRGKIQDAFYTAMGR</sequence>
<feature type="domain" description="Beta-lactamase-related" evidence="8">
    <location>
        <begin position="589"/>
        <end position="949"/>
    </location>
</feature>
<dbReference type="EC" id="3.2.1.52" evidence="3"/>
<dbReference type="InterPro" id="IPR012338">
    <property type="entry name" value="Beta-lactam/transpept-like"/>
</dbReference>
<reference evidence="12" key="1">
    <citation type="journal article" date="2019" name="Int. J. Syst. Evol. Microbiol.">
        <title>The Global Catalogue of Microorganisms (GCM) 10K type strain sequencing project: providing services to taxonomists for standard genome sequencing and annotation.</title>
        <authorList>
            <consortium name="The Broad Institute Genomics Platform"/>
            <consortium name="The Broad Institute Genome Sequencing Center for Infectious Disease"/>
            <person name="Wu L."/>
            <person name="Ma J."/>
        </authorList>
    </citation>
    <scope>NUCLEOTIDE SEQUENCE [LARGE SCALE GENOMIC DNA]</scope>
    <source>
        <strain evidence="12">JCM 17664</strain>
    </source>
</reference>
<dbReference type="Pfam" id="PF00144">
    <property type="entry name" value="Beta-lactamase"/>
    <property type="match status" value="1"/>
</dbReference>
<dbReference type="PRINTS" id="PR00133">
    <property type="entry name" value="GLHYDRLASE3"/>
</dbReference>
<dbReference type="InterPro" id="IPR002772">
    <property type="entry name" value="Glyco_hydro_3_C"/>
</dbReference>
<evidence type="ECO:0000256" key="4">
    <source>
        <dbReference type="ARBA" id="ARBA00022801"/>
    </source>
</evidence>
<dbReference type="Pfam" id="PF01915">
    <property type="entry name" value="Glyco_hydro_3_C"/>
    <property type="match status" value="1"/>
</dbReference>
<protein>
    <recommendedName>
        <fullName evidence="3">beta-N-acetylhexosaminidase</fullName>
        <ecNumber evidence="3">3.2.1.52</ecNumber>
    </recommendedName>
</protein>
<comment type="caution">
    <text evidence="11">The sequence shown here is derived from an EMBL/GenBank/DDBJ whole genome shotgun (WGS) entry which is preliminary data.</text>
</comment>
<feature type="compositionally biased region" description="Polar residues" evidence="7">
    <location>
        <begin position="1"/>
        <end position="17"/>
    </location>
</feature>
<evidence type="ECO:0000313" key="11">
    <source>
        <dbReference type="EMBL" id="GAA4314857.1"/>
    </source>
</evidence>
<comment type="catalytic activity">
    <reaction evidence="1">
        <text>Hydrolysis of terminal non-reducing N-acetyl-D-hexosamine residues in N-acetyl-beta-D-hexosaminides.</text>
        <dbReference type="EC" id="3.2.1.52"/>
    </reaction>
</comment>
<keyword evidence="5 6" id="KW-0326">Glycosidase</keyword>
<evidence type="ECO:0000259" key="8">
    <source>
        <dbReference type="Pfam" id="PF00144"/>
    </source>
</evidence>
<evidence type="ECO:0000256" key="6">
    <source>
        <dbReference type="RuleBase" id="RU361161"/>
    </source>
</evidence>
<gene>
    <name evidence="11" type="ORF">GCM10023143_25890</name>
</gene>
<dbReference type="InterPro" id="IPR036881">
    <property type="entry name" value="Glyco_hydro_3_C_sf"/>
</dbReference>
<dbReference type="InterPro" id="IPR036962">
    <property type="entry name" value="Glyco_hydro_3_N_sf"/>
</dbReference>
<name>A0ABP8G0I9_9BACT</name>
<feature type="domain" description="Glycoside hydrolase family 3 C-terminal" evidence="10">
    <location>
        <begin position="398"/>
        <end position="551"/>
    </location>
</feature>
<dbReference type="InterPro" id="IPR001764">
    <property type="entry name" value="Glyco_hydro_3_N"/>
</dbReference>
<evidence type="ECO:0000256" key="3">
    <source>
        <dbReference type="ARBA" id="ARBA00012663"/>
    </source>
</evidence>
<dbReference type="SUPFAM" id="SSF52279">
    <property type="entry name" value="Beta-D-glucan exohydrolase, C-terminal domain"/>
    <property type="match status" value="1"/>
</dbReference>
<feature type="compositionally biased region" description="Basic and acidic residues" evidence="7">
    <location>
        <begin position="891"/>
        <end position="902"/>
    </location>
</feature>
<evidence type="ECO:0000259" key="10">
    <source>
        <dbReference type="Pfam" id="PF01915"/>
    </source>
</evidence>
<comment type="similarity">
    <text evidence="2 6">Belongs to the glycosyl hydrolase 3 family.</text>
</comment>
<dbReference type="InterPro" id="IPR019800">
    <property type="entry name" value="Glyco_hydro_3_AS"/>
</dbReference>